<dbReference type="CDD" id="cd12797">
    <property type="entry name" value="M23_peptidase"/>
    <property type="match status" value="1"/>
</dbReference>
<organism evidence="3 4">
    <name type="scientific">Alteromonas halophila</name>
    <dbReference type="NCBI Taxonomy" id="516698"/>
    <lineage>
        <taxon>Bacteria</taxon>
        <taxon>Pseudomonadati</taxon>
        <taxon>Pseudomonadota</taxon>
        <taxon>Gammaproteobacteria</taxon>
        <taxon>Alteromonadales</taxon>
        <taxon>Alteromonadaceae</taxon>
        <taxon>Alteromonas/Salinimonas group</taxon>
        <taxon>Alteromonas</taxon>
    </lineage>
</organism>
<evidence type="ECO:0000256" key="1">
    <source>
        <dbReference type="SAM" id="SignalP"/>
    </source>
</evidence>
<feature type="chain" id="PRO_5038124412" description="M23ase beta-sheet core domain-containing protein" evidence="1">
    <location>
        <begin position="20"/>
        <end position="259"/>
    </location>
</feature>
<proteinExistence type="predicted"/>
<name>A0A918N0Q9_9ALTE</name>
<keyword evidence="4" id="KW-1185">Reference proteome</keyword>
<dbReference type="SUPFAM" id="SSF51261">
    <property type="entry name" value="Duplicated hybrid motif"/>
    <property type="match status" value="1"/>
</dbReference>
<dbReference type="Gene3D" id="2.70.70.10">
    <property type="entry name" value="Glucose Permease (Domain IIA)"/>
    <property type="match status" value="1"/>
</dbReference>
<dbReference type="PANTHER" id="PTHR21666">
    <property type="entry name" value="PEPTIDASE-RELATED"/>
    <property type="match status" value="1"/>
</dbReference>
<reference evidence="3" key="1">
    <citation type="journal article" date="2014" name="Int. J. Syst. Evol. Microbiol.">
        <title>Complete genome sequence of Corynebacterium casei LMG S-19264T (=DSM 44701T), isolated from a smear-ripened cheese.</title>
        <authorList>
            <consortium name="US DOE Joint Genome Institute (JGI-PGF)"/>
            <person name="Walter F."/>
            <person name="Albersmeier A."/>
            <person name="Kalinowski J."/>
            <person name="Ruckert C."/>
        </authorList>
    </citation>
    <scope>NUCLEOTIDE SEQUENCE</scope>
    <source>
        <strain evidence="3">KCTC 22164</strain>
    </source>
</reference>
<evidence type="ECO:0000313" key="3">
    <source>
        <dbReference type="EMBL" id="GGW90516.1"/>
    </source>
</evidence>
<dbReference type="InterPro" id="IPR011055">
    <property type="entry name" value="Dup_hybrid_motif"/>
</dbReference>
<feature type="signal peptide" evidence="1">
    <location>
        <begin position="1"/>
        <end position="19"/>
    </location>
</feature>
<evidence type="ECO:0000313" key="4">
    <source>
        <dbReference type="Proteomes" id="UP000631300"/>
    </source>
</evidence>
<dbReference type="AlphaFoldDB" id="A0A918N0Q9"/>
<dbReference type="InterPro" id="IPR016047">
    <property type="entry name" value="M23ase_b-sheet_dom"/>
</dbReference>
<dbReference type="PANTHER" id="PTHR21666:SF294">
    <property type="entry name" value="PEPTIDASE M23"/>
    <property type="match status" value="1"/>
</dbReference>
<comment type="caution">
    <text evidence="3">The sequence shown here is derived from an EMBL/GenBank/DDBJ whole genome shotgun (WGS) entry which is preliminary data.</text>
</comment>
<dbReference type="Pfam" id="PF01551">
    <property type="entry name" value="Peptidase_M23"/>
    <property type="match status" value="1"/>
</dbReference>
<dbReference type="RefSeq" id="WP_189407093.1">
    <property type="nucleotide sequence ID" value="NZ_BMXP01000007.1"/>
</dbReference>
<dbReference type="GO" id="GO:0004222">
    <property type="term" value="F:metalloendopeptidase activity"/>
    <property type="evidence" value="ECO:0007669"/>
    <property type="project" value="TreeGrafter"/>
</dbReference>
<keyword evidence="1" id="KW-0732">Signal</keyword>
<dbReference type="InterPro" id="IPR050570">
    <property type="entry name" value="Cell_wall_metabolism_enzyme"/>
</dbReference>
<accession>A0A918N0Q9</accession>
<dbReference type="Proteomes" id="UP000631300">
    <property type="component" value="Unassembled WGS sequence"/>
</dbReference>
<gene>
    <name evidence="3" type="ORF">GCM10007391_25930</name>
</gene>
<protein>
    <recommendedName>
        <fullName evidence="2">M23ase beta-sheet core domain-containing protein</fullName>
    </recommendedName>
</protein>
<feature type="domain" description="M23ase beta-sheet core" evidence="2">
    <location>
        <begin position="138"/>
        <end position="237"/>
    </location>
</feature>
<dbReference type="EMBL" id="BMXP01000007">
    <property type="protein sequence ID" value="GGW90516.1"/>
    <property type="molecule type" value="Genomic_DNA"/>
</dbReference>
<sequence length="259" mass="28691">MRVVLLCVLFTVNSYNALADTRCFDQQRFCFATERDDDRYTLTLYRHAPLPVVVTVYAPQLASHHATYALVDDTPVTLATLDNPAAFWRTMRVRWTPGELNATHNDDIRYSPPLKPIDAYPIVQGYDGQFSHTGDSRYALDFAADVGTPVYAARGGVVIDVKADSNSGGASQRYAGDANYIAILHDDGTTGEYYHLKHQGVRVSRGEQVARGAHIGDTGNTGFSSLPHLHFAVYRAKSHGRFESVRVRFSPPLIDTSTH</sequence>
<reference evidence="3" key="2">
    <citation type="submission" date="2020-09" db="EMBL/GenBank/DDBJ databases">
        <authorList>
            <person name="Sun Q."/>
            <person name="Kim S."/>
        </authorList>
    </citation>
    <scope>NUCLEOTIDE SEQUENCE</scope>
    <source>
        <strain evidence="3">KCTC 22164</strain>
    </source>
</reference>
<evidence type="ECO:0000259" key="2">
    <source>
        <dbReference type="Pfam" id="PF01551"/>
    </source>
</evidence>